<gene>
    <name evidence="1" type="ORF">RHO25_010256</name>
</gene>
<accession>A0ABZ0P163</accession>
<keyword evidence="2" id="KW-1185">Reference proteome</keyword>
<dbReference type="Proteomes" id="UP001302367">
    <property type="component" value="Chromosome 7"/>
</dbReference>
<dbReference type="EMBL" id="CP134190">
    <property type="protein sequence ID" value="WPB05603.1"/>
    <property type="molecule type" value="Genomic_DNA"/>
</dbReference>
<dbReference type="InterPro" id="IPR021858">
    <property type="entry name" value="Fun_TF"/>
</dbReference>
<organism evidence="1 2">
    <name type="scientific">Cercospora beticola</name>
    <name type="common">Sugarbeet leaf spot fungus</name>
    <dbReference type="NCBI Taxonomy" id="122368"/>
    <lineage>
        <taxon>Eukaryota</taxon>
        <taxon>Fungi</taxon>
        <taxon>Dikarya</taxon>
        <taxon>Ascomycota</taxon>
        <taxon>Pezizomycotina</taxon>
        <taxon>Dothideomycetes</taxon>
        <taxon>Dothideomycetidae</taxon>
        <taxon>Mycosphaerellales</taxon>
        <taxon>Mycosphaerellaceae</taxon>
        <taxon>Cercospora</taxon>
    </lineage>
</organism>
<sequence>MAAAYPSLLHIMIANAALHMSMMGKRDRVPAFTAHHVVALAAKQHALEALNEALSHMSLADIDAILGIVLLFVEFDLISSGSNDWRQHVHSTCPLVKMIYEPGNSGTTMTPLRRCLVSHCLVYPSPMPHCDLVVS</sequence>
<dbReference type="GeneID" id="90644637"/>
<reference evidence="1 2" key="1">
    <citation type="submission" date="2023-09" db="EMBL/GenBank/DDBJ databases">
        <title>Complete-Gapless Cercospora beticola genome.</title>
        <authorList>
            <person name="Wyatt N.A."/>
            <person name="Spanner R.E."/>
            <person name="Bolton M.D."/>
        </authorList>
    </citation>
    <scope>NUCLEOTIDE SEQUENCE [LARGE SCALE GENOMIC DNA]</scope>
    <source>
        <strain evidence="1">Cb09-40</strain>
    </source>
</reference>
<proteinExistence type="predicted"/>
<evidence type="ECO:0000313" key="2">
    <source>
        <dbReference type="Proteomes" id="UP001302367"/>
    </source>
</evidence>
<evidence type="ECO:0000313" key="1">
    <source>
        <dbReference type="EMBL" id="WPB05603.1"/>
    </source>
</evidence>
<dbReference type="RefSeq" id="XP_065459344.1">
    <property type="nucleotide sequence ID" value="XM_065603272.1"/>
</dbReference>
<protein>
    <submittedName>
        <fullName evidence="1">Uncharacterized protein</fullName>
    </submittedName>
</protein>
<name>A0ABZ0P163_CERBT</name>
<dbReference type="Pfam" id="PF11951">
    <property type="entry name" value="Fungal_trans_2"/>
    <property type="match status" value="1"/>
</dbReference>